<accession>A0A0A7GGF6</accession>
<dbReference type="Proteomes" id="UP000030624">
    <property type="component" value="Chromosome"/>
</dbReference>
<organism evidence="1 2">
    <name type="scientific">Geoglobus acetivorans</name>
    <dbReference type="NCBI Taxonomy" id="565033"/>
    <lineage>
        <taxon>Archaea</taxon>
        <taxon>Methanobacteriati</taxon>
        <taxon>Methanobacteriota</taxon>
        <taxon>Archaeoglobi</taxon>
        <taxon>Archaeoglobales</taxon>
        <taxon>Archaeoglobaceae</taxon>
        <taxon>Geoglobus</taxon>
    </lineage>
</organism>
<evidence type="ECO:0000313" key="2">
    <source>
        <dbReference type="Proteomes" id="UP000030624"/>
    </source>
</evidence>
<dbReference type="STRING" id="565033.GACE_2133"/>
<protein>
    <submittedName>
        <fullName evidence="1">Uncharacterized protein</fullName>
    </submittedName>
</protein>
<proteinExistence type="predicted"/>
<dbReference type="AlphaFoldDB" id="A0A0A7GGF6"/>
<evidence type="ECO:0000313" key="1">
    <source>
        <dbReference type="EMBL" id="AIY91155.1"/>
    </source>
</evidence>
<sequence>MCGITSFLYEWECFGIPKIGIEDLRDFDVYATEGKGDGGDKGVCRKDEFLKAQ</sequence>
<dbReference type="KEGG" id="gac:GACE_2133"/>
<reference evidence="1 2" key="1">
    <citation type="journal article" date="2015" name="Appl. Environ. Microbiol.">
        <title>The Geoglobus acetivorans genome: Fe(III) reduction, acetate utilization, autotrophic growth, and degradation of aromatic compounds in a hyperthermophilic archaeon.</title>
        <authorList>
            <person name="Mardanov A.V."/>
            <person name="Slododkina G.B."/>
            <person name="Slobodkin A.I."/>
            <person name="Beletsky A.V."/>
            <person name="Gavrilov S.N."/>
            <person name="Kublanov I.V."/>
            <person name="Bonch-Osmolovskaya E.A."/>
            <person name="Skryabin K.G."/>
            <person name="Ravin N.V."/>
        </authorList>
    </citation>
    <scope>NUCLEOTIDE SEQUENCE [LARGE SCALE GENOMIC DNA]</scope>
    <source>
        <strain evidence="1 2">SBH6</strain>
    </source>
</reference>
<gene>
    <name evidence="1" type="ORF">GACE_2133</name>
</gene>
<name>A0A0A7GGF6_GEOAI</name>
<dbReference type="EMBL" id="CP009552">
    <property type="protein sequence ID" value="AIY91155.1"/>
    <property type="molecule type" value="Genomic_DNA"/>
</dbReference>
<dbReference type="HOGENOM" id="CLU_3056974_0_0_2"/>